<keyword evidence="2 3" id="KW-0802">TPR repeat</keyword>
<dbReference type="PANTHER" id="PTHR45641:SF19">
    <property type="entry name" value="NEPHROCYSTIN-3"/>
    <property type="match status" value="1"/>
</dbReference>
<keyword evidence="5" id="KW-1185">Reference proteome</keyword>
<comment type="caution">
    <text evidence="4">The sequence shown here is derived from an EMBL/GenBank/DDBJ whole genome shotgun (WGS) entry which is preliminary data.</text>
</comment>
<name>A0A9D4D8I3_DREPO</name>
<accession>A0A9D4D8I3</accession>
<dbReference type="OrthoDB" id="5988009at2759"/>
<organism evidence="4 5">
    <name type="scientific">Dreissena polymorpha</name>
    <name type="common">Zebra mussel</name>
    <name type="synonym">Mytilus polymorpha</name>
    <dbReference type="NCBI Taxonomy" id="45954"/>
    <lineage>
        <taxon>Eukaryota</taxon>
        <taxon>Metazoa</taxon>
        <taxon>Spiralia</taxon>
        <taxon>Lophotrochozoa</taxon>
        <taxon>Mollusca</taxon>
        <taxon>Bivalvia</taxon>
        <taxon>Autobranchia</taxon>
        <taxon>Heteroconchia</taxon>
        <taxon>Euheterodonta</taxon>
        <taxon>Imparidentia</taxon>
        <taxon>Neoheterodontei</taxon>
        <taxon>Myida</taxon>
        <taxon>Dreissenoidea</taxon>
        <taxon>Dreissenidae</taxon>
        <taxon>Dreissena</taxon>
    </lineage>
</organism>
<dbReference type="Proteomes" id="UP000828390">
    <property type="component" value="Unassembled WGS sequence"/>
</dbReference>
<dbReference type="PROSITE" id="PS50005">
    <property type="entry name" value="TPR"/>
    <property type="match status" value="2"/>
</dbReference>
<dbReference type="SMART" id="SM00028">
    <property type="entry name" value="TPR"/>
    <property type="match status" value="5"/>
</dbReference>
<evidence type="ECO:0000256" key="2">
    <source>
        <dbReference type="ARBA" id="ARBA00022803"/>
    </source>
</evidence>
<sequence length="804" mass="91926">MENCFEARFVGRKDELRDLQAAWNKKFKMFGIFGMRSVGTSRLAKEFLASVSDQYEELVYVNLKKTSDLAAMYVNICAQLTIAVESNPNDDKSWESMLVYTVSTRTKQYVFCFDNGEYFIDMAKTHDPLQNLCIALIKLNNVNVILTSTTKFQLERLRHIYHVCELQPLKPTETSELLRAEAPGLDYGKYMDPIVELSEGLPLLILMITSELRDDGGMLTPHDMAQLLAEYRLKVLSREFYPEEERVADVYRLFINRLSPVLQRRFSELDYIPGSFTAEEARSLLDYPTEAVVKDHVLVPKLRGHFISFDPANRRFNIQGILRESLKTCFALRHIPEIRKRFCKTFTKVMTSISRRFTSQDYASALADFAFEQPNLQKLLLEIQYTTQDTYTFFIRMATESAVFIEQYLAGNSEDFYSQCHRAADRYGNEMDKAVVDLAVGSLYTNIKADLKAGYTKYSAALSILKGAGKSLQLATAHQRIGYNLMLQDQNDHAINHLKCSLAISLVSGKPFELIALQALNNMGSTLTKLGAFEEAEKYNFVSLKRRRKIQGENHPDVGMTLNNIGIMYDQKGDIRLALKYFQEALDIKKNSKAPDLSLVASLTNVANVYLAVEKFDEALNALDEAERILSKQRFPQVHLIAYLNDTRGKLYFEQGNMDKAAEMFENAVRGRDKVASGKTTHVESLVHMMKVAVKKGDTFKCIKTGKTVLSFRNDLIKQRPKSRFLTECFDCLAKVYEIMGDDVKVRDTLRKIKIELLRLEYLYTCDCNEDMVSEIRQQLEDIECRLKALPHTNDDVTNTNTVI</sequence>
<protein>
    <submittedName>
        <fullName evidence="4">Uncharacterized protein</fullName>
    </submittedName>
</protein>
<dbReference type="InterPro" id="IPR027417">
    <property type="entry name" value="P-loop_NTPase"/>
</dbReference>
<dbReference type="SUPFAM" id="SSF48452">
    <property type="entry name" value="TPR-like"/>
    <property type="match status" value="2"/>
</dbReference>
<evidence type="ECO:0000256" key="1">
    <source>
        <dbReference type="ARBA" id="ARBA00022737"/>
    </source>
</evidence>
<dbReference type="Pfam" id="PF13424">
    <property type="entry name" value="TPR_12"/>
    <property type="match status" value="2"/>
</dbReference>
<dbReference type="InterPro" id="IPR011990">
    <property type="entry name" value="TPR-like_helical_dom_sf"/>
</dbReference>
<dbReference type="Gene3D" id="1.25.40.10">
    <property type="entry name" value="Tetratricopeptide repeat domain"/>
    <property type="match status" value="1"/>
</dbReference>
<feature type="repeat" description="TPR" evidence="3">
    <location>
        <begin position="642"/>
        <end position="675"/>
    </location>
</feature>
<evidence type="ECO:0000313" key="4">
    <source>
        <dbReference type="EMBL" id="KAH3739806.1"/>
    </source>
</evidence>
<evidence type="ECO:0000313" key="5">
    <source>
        <dbReference type="Proteomes" id="UP000828390"/>
    </source>
</evidence>
<dbReference type="SUPFAM" id="SSF52540">
    <property type="entry name" value="P-loop containing nucleoside triphosphate hydrolases"/>
    <property type="match status" value="1"/>
</dbReference>
<dbReference type="PANTHER" id="PTHR45641">
    <property type="entry name" value="TETRATRICOPEPTIDE REPEAT PROTEIN (AFU_ORTHOLOGUE AFUA_6G03870)"/>
    <property type="match status" value="1"/>
</dbReference>
<feature type="repeat" description="TPR" evidence="3">
    <location>
        <begin position="559"/>
        <end position="592"/>
    </location>
</feature>
<dbReference type="AlphaFoldDB" id="A0A9D4D8I3"/>
<dbReference type="GO" id="GO:0043531">
    <property type="term" value="F:ADP binding"/>
    <property type="evidence" value="ECO:0007669"/>
    <property type="project" value="InterPro"/>
</dbReference>
<dbReference type="EMBL" id="JAIWYP010000011">
    <property type="protein sequence ID" value="KAH3739806.1"/>
    <property type="molecule type" value="Genomic_DNA"/>
</dbReference>
<evidence type="ECO:0000256" key="3">
    <source>
        <dbReference type="PROSITE-ProRule" id="PRU00339"/>
    </source>
</evidence>
<dbReference type="Gene3D" id="3.40.50.300">
    <property type="entry name" value="P-loop containing nucleotide triphosphate hydrolases"/>
    <property type="match status" value="1"/>
</dbReference>
<dbReference type="InterPro" id="IPR019734">
    <property type="entry name" value="TPR_rpt"/>
</dbReference>
<keyword evidence="1" id="KW-0677">Repeat</keyword>
<gene>
    <name evidence="4" type="ORF">DPMN_046496</name>
</gene>
<reference evidence="4" key="1">
    <citation type="journal article" date="2019" name="bioRxiv">
        <title>The Genome of the Zebra Mussel, Dreissena polymorpha: A Resource for Invasive Species Research.</title>
        <authorList>
            <person name="McCartney M.A."/>
            <person name="Auch B."/>
            <person name="Kono T."/>
            <person name="Mallez S."/>
            <person name="Zhang Y."/>
            <person name="Obille A."/>
            <person name="Becker A."/>
            <person name="Abrahante J.E."/>
            <person name="Garbe J."/>
            <person name="Badalamenti J.P."/>
            <person name="Herman A."/>
            <person name="Mangelson H."/>
            <person name="Liachko I."/>
            <person name="Sullivan S."/>
            <person name="Sone E.D."/>
            <person name="Koren S."/>
            <person name="Silverstein K.A.T."/>
            <person name="Beckman K.B."/>
            <person name="Gohl D.M."/>
        </authorList>
    </citation>
    <scope>NUCLEOTIDE SEQUENCE</scope>
    <source>
        <strain evidence="4">Duluth1</strain>
        <tissue evidence="4">Whole animal</tissue>
    </source>
</reference>
<proteinExistence type="predicted"/>
<reference evidence="4" key="2">
    <citation type="submission" date="2020-11" db="EMBL/GenBank/DDBJ databases">
        <authorList>
            <person name="McCartney M.A."/>
            <person name="Auch B."/>
            <person name="Kono T."/>
            <person name="Mallez S."/>
            <person name="Becker A."/>
            <person name="Gohl D.M."/>
            <person name="Silverstein K.A.T."/>
            <person name="Koren S."/>
            <person name="Bechman K.B."/>
            <person name="Herman A."/>
            <person name="Abrahante J.E."/>
            <person name="Garbe J."/>
        </authorList>
    </citation>
    <scope>NUCLEOTIDE SEQUENCE</scope>
    <source>
        <strain evidence="4">Duluth1</strain>
        <tissue evidence="4">Whole animal</tissue>
    </source>
</reference>